<dbReference type="InterPro" id="IPR000718">
    <property type="entry name" value="Peptidase_M13"/>
</dbReference>
<organism evidence="2 3">
    <name type="scientific">Amblyomma americanum</name>
    <name type="common">Lone star tick</name>
    <dbReference type="NCBI Taxonomy" id="6943"/>
    <lineage>
        <taxon>Eukaryota</taxon>
        <taxon>Metazoa</taxon>
        <taxon>Ecdysozoa</taxon>
        <taxon>Arthropoda</taxon>
        <taxon>Chelicerata</taxon>
        <taxon>Arachnida</taxon>
        <taxon>Acari</taxon>
        <taxon>Parasitiformes</taxon>
        <taxon>Ixodida</taxon>
        <taxon>Ixodoidea</taxon>
        <taxon>Ixodidae</taxon>
        <taxon>Amblyomminae</taxon>
        <taxon>Amblyomma</taxon>
    </lineage>
</organism>
<feature type="transmembrane region" description="Helical" evidence="1">
    <location>
        <begin position="6"/>
        <end position="29"/>
    </location>
</feature>
<accession>A0AAQ4DQ77</accession>
<dbReference type="AlphaFoldDB" id="A0AAQ4DQ77"/>
<gene>
    <name evidence="2" type="ORF">V5799_032771</name>
</gene>
<dbReference type="SUPFAM" id="SSF55486">
    <property type="entry name" value="Metalloproteases ('zincins'), catalytic domain"/>
    <property type="match status" value="1"/>
</dbReference>
<dbReference type="Proteomes" id="UP001321473">
    <property type="component" value="Unassembled WGS sequence"/>
</dbReference>
<evidence type="ECO:0000313" key="3">
    <source>
        <dbReference type="Proteomes" id="UP001321473"/>
    </source>
</evidence>
<dbReference type="PROSITE" id="PS51885">
    <property type="entry name" value="NEPRILYSIN"/>
    <property type="match status" value="1"/>
</dbReference>
<sequence>MERVALRSTIASFVVLVIFSLALSLYMLTSRATTGSGGRRKQVLCTTISCRHYAHLLTALVNESISPCDDLEAFACSKWASRVASERGPPFGYGSALMGVMLADWFTEFEVRRSVLFGMIP</sequence>
<reference evidence="2 3" key="1">
    <citation type="journal article" date="2023" name="Arcadia Sci">
        <title>De novo assembly of a long-read Amblyomma americanum tick genome.</title>
        <authorList>
            <person name="Chou S."/>
            <person name="Poskanzer K.E."/>
            <person name="Rollins M."/>
            <person name="Thuy-Boun P.S."/>
        </authorList>
    </citation>
    <scope>NUCLEOTIDE SEQUENCE [LARGE SCALE GENOMIC DNA]</scope>
    <source>
        <strain evidence="2">F_SG_1</strain>
        <tissue evidence="2">Salivary glands</tissue>
    </source>
</reference>
<dbReference type="EMBL" id="JARKHS020028169">
    <property type="protein sequence ID" value="KAK8764617.1"/>
    <property type="molecule type" value="Genomic_DNA"/>
</dbReference>
<keyword evidence="3" id="KW-1185">Reference proteome</keyword>
<dbReference type="GO" id="GO:0006508">
    <property type="term" value="P:proteolysis"/>
    <property type="evidence" value="ECO:0007669"/>
    <property type="project" value="InterPro"/>
</dbReference>
<protein>
    <submittedName>
        <fullName evidence="2">Uncharacterized protein</fullName>
    </submittedName>
</protein>
<dbReference type="Gene3D" id="3.40.390.10">
    <property type="entry name" value="Collagenase (Catalytic Domain)"/>
    <property type="match status" value="1"/>
</dbReference>
<proteinExistence type="predicted"/>
<keyword evidence="1" id="KW-0472">Membrane</keyword>
<evidence type="ECO:0000313" key="2">
    <source>
        <dbReference type="EMBL" id="KAK8764617.1"/>
    </source>
</evidence>
<keyword evidence="1" id="KW-1133">Transmembrane helix</keyword>
<evidence type="ECO:0000256" key="1">
    <source>
        <dbReference type="SAM" id="Phobius"/>
    </source>
</evidence>
<keyword evidence="1" id="KW-0812">Transmembrane</keyword>
<comment type="caution">
    <text evidence="2">The sequence shown here is derived from an EMBL/GenBank/DDBJ whole genome shotgun (WGS) entry which is preliminary data.</text>
</comment>
<name>A0AAQ4DQ77_AMBAM</name>
<dbReference type="InterPro" id="IPR024079">
    <property type="entry name" value="MetalloPept_cat_dom_sf"/>
</dbReference>
<dbReference type="GO" id="GO:0004222">
    <property type="term" value="F:metalloendopeptidase activity"/>
    <property type="evidence" value="ECO:0007669"/>
    <property type="project" value="InterPro"/>
</dbReference>